<evidence type="ECO:0000313" key="1">
    <source>
        <dbReference type="EMBL" id="KZD24334.1"/>
    </source>
</evidence>
<organism evidence="1 2">
    <name type="scientific">Tardiphaga robiniae</name>
    <dbReference type="NCBI Taxonomy" id="943830"/>
    <lineage>
        <taxon>Bacteria</taxon>
        <taxon>Pseudomonadati</taxon>
        <taxon>Pseudomonadota</taxon>
        <taxon>Alphaproteobacteria</taxon>
        <taxon>Hyphomicrobiales</taxon>
        <taxon>Nitrobacteraceae</taxon>
        <taxon>Tardiphaga</taxon>
    </lineage>
</organism>
<name>A0A161QSB3_9BRAD</name>
<protein>
    <submittedName>
        <fullName evidence="1">Uncharacterized protein</fullName>
    </submittedName>
</protein>
<dbReference type="Proteomes" id="UP000076574">
    <property type="component" value="Unassembled WGS sequence"/>
</dbReference>
<sequence length="98" mass="10866">MPAPGSDVAATMVARSQPNGRLLKLLPDRRCFTIGKLMTMILIEPLSKGRLVGLGCRPVASDEPEISGGALCFRWPVARFHQQFLRSIEKATRERSCR</sequence>
<proteinExistence type="predicted"/>
<reference evidence="1 2" key="1">
    <citation type="submission" date="2016-03" db="EMBL/GenBank/DDBJ databases">
        <title>Microsymbionts genomes from the relict species Vavilovia formosa (Stev.) Fed.</title>
        <authorList>
            <person name="Kopat V."/>
            <person name="Chirak E."/>
            <person name="Kimeklis A."/>
            <person name="Andronov E."/>
        </authorList>
    </citation>
    <scope>NUCLEOTIDE SEQUENCE [LARGE SCALE GENOMIC DNA]</scope>
    <source>
        <strain evidence="1 2">Vaf07</strain>
    </source>
</reference>
<comment type="caution">
    <text evidence="1">The sequence shown here is derived from an EMBL/GenBank/DDBJ whole genome shotgun (WGS) entry which is preliminary data.</text>
</comment>
<accession>A0A161QSB3</accession>
<dbReference type="EMBL" id="LVYV01000004">
    <property type="protein sequence ID" value="KZD24334.1"/>
    <property type="molecule type" value="Genomic_DNA"/>
</dbReference>
<dbReference type="AlphaFoldDB" id="A0A161QSB3"/>
<gene>
    <name evidence="1" type="ORF">A4A58_22915</name>
</gene>
<evidence type="ECO:0000313" key="2">
    <source>
        <dbReference type="Proteomes" id="UP000076574"/>
    </source>
</evidence>
<keyword evidence="2" id="KW-1185">Reference proteome</keyword>